<sequence length="419" mass="45941">MTARAPLPLTKAGRKLSLALIAGGAVMLTAADAPTGGEPGIHAFVLSNFFLVNGGEADVCKIPDEGDLDRFYATLSPEDQAKFAGPEKRQALEIYMNEKMGFRRIFMWGERSADVKYPPGYDPKKTPTPEQAIAIGALNGLPKGKGRLAFSNREVVYSSCSDPQDFRHLAKNFRTYNGPVAAGINLDEKVSKEDFTGPDGSKGVDNQLWRAVGCVQAFRVDSQREIASKDMISMRAPTLIELRGVDDMQNDPDVTVTVYAAADPLPTDGRGEALKSATFSVDPDPRLRSTTRGRIEKGVLTTEPFDLLMNYKEQIVDAPRDIRGARLRATMKPDGSIEGNLYGYYTLDSYYSFIEQMTQNGSILTQISCPGVRQAIDRMADGYRDPRTKRYTAISSAHGFKGVRAFVAPQQTAQADQTR</sequence>
<protein>
    <submittedName>
        <fullName evidence="2">Uncharacterized protein</fullName>
    </submittedName>
</protein>
<reference evidence="2 3" key="1">
    <citation type="submission" date="2020-03" db="EMBL/GenBank/DDBJ databases">
        <title>Genomic Encyclopedia of Type Strains, Phase IV (KMG-IV): sequencing the most valuable type-strain genomes for metagenomic binning, comparative biology and taxonomic classification.</title>
        <authorList>
            <person name="Goeker M."/>
        </authorList>
    </citation>
    <scope>NUCLEOTIDE SEQUENCE [LARGE SCALE GENOMIC DNA]</scope>
    <source>
        <strain evidence="2 3">DSM 21299</strain>
    </source>
</reference>
<evidence type="ECO:0000313" key="2">
    <source>
        <dbReference type="EMBL" id="NIJ18206.1"/>
    </source>
</evidence>
<evidence type="ECO:0000313" key="3">
    <source>
        <dbReference type="Proteomes" id="UP000576821"/>
    </source>
</evidence>
<organism evidence="2 3">
    <name type="scientific">Sphingobium vermicomposti</name>
    <dbReference type="NCBI Taxonomy" id="529005"/>
    <lineage>
        <taxon>Bacteria</taxon>
        <taxon>Pseudomonadati</taxon>
        <taxon>Pseudomonadota</taxon>
        <taxon>Alphaproteobacteria</taxon>
        <taxon>Sphingomonadales</taxon>
        <taxon>Sphingomonadaceae</taxon>
        <taxon>Sphingobium</taxon>
    </lineage>
</organism>
<dbReference type="Proteomes" id="UP000576821">
    <property type="component" value="Unassembled WGS sequence"/>
</dbReference>
<evidence type="ECO:0000256" key="1">
    <source>
        <dbReference type="SAM" id="SignalP"/>
    </source>
</evidence>
<feature type="signal peptide" evidence="1">
    <location>
        <begin position="1"/>
        <end position="30"/>
    </location>
</feature>
<dbReference type="RefSeq" id="WP_167305075.1">
    <property type="nucleotide sequence ID" value="NZ_JAASQR010000004.1"/>
</dbReference>
<dbReference type="AlphaFoldDB" id="A0A846MI20"/>
<keyword evidence="3" id="KW-1185">Reference proteome</keyword>
<name>A0A846MI20_9SPHN</name>
<feature type="chain" id="PRO_5032885104" evidence="1">
    <location>
        <begin position="31"/>
        <end position="419"/>
    </location>
</feature>
<keyword evidence="1" id="KW-0732">Signal</keyword>
<accession>A0A846MI20</accession>
<comment type="caution">
    <text evidence="2">The sequence shown here is derived from an EMBL/GenBank/DDBJ whole genome shotgun (WGS) entry which is preliminary data.</text>
</comment>
<dbReference type="EMBL" id="JAASQR010000004">
    <property type="protein sequence ID" value="NIJ18206.1"/>
    <property type="molecule type" value="Genomic_DNA"/>
</dbReference>
<proteinExistence type="predicted"/>
<gene>
    <name evidence="2" type="ORF">FHS54_003206</name>
</gene>